<evidence type="ECO:0000256" key="1">
    <source>
        <dbReference type="ARBA" id="ARBA00008535"/>
    </source>
</evidence>
<dbReference type="InterPro" id="IPR027417">
    <property type="entry name" value="P-loop_NTPase"/>
</dbReference>
<evidence type="ECO:0000313" key="7">
    <source>
        <dbReference type="Proteomes" id="UP001178508"/>
    </source>
</evidence>
<keyword evidence="7" id="KW-1185">Reference proteome</keyword>
<dbReference type="InterPro" id="IPR045058">
    <property type="entry name" value="GIMA/IAN/Toc"/>
</dbReference>
<keyword evidence="2" id="KW-0547">Nucleotide-binding</keyword>
<dbReference type="GO" id="GO:0005525">
    <property type="term" value="F:GTP binding"/>
    <property type="evidence" value="ECO:0007669"/>
    <property type="project" value="UniProtKB-KW"/>
</dbReference>
<feature type="transmembrane region" description="Helical" evidence="4">
    <location>
        <begin position="247"/>
        <end position="270"/>
    </location>
</feature>
<keyword evidence="3" id="KW-0342">GTP-binding</keyword>
<keyword evidence="4" id="KW-0472">Membrane</keyword>
<proteinExistence type="inferred from homology"/>
<comment type="similarity">
    <text evidence="1">Belongs to the TRAFAC class TrmE-Era-EngA-EngB-Septin-like GTPase superfamily. AIG1/Toc34/Toc159-like paraseptin GTPase family. IAN subfamily.</text>
</comment>
<organism evidence="6 7">
    <name type="scientific">Xyrichtys novacula</name>
    <name type="common">Pearly razorfish</name>
    <name type="synonym">Hemipteronotus novacula</name>
    <dbReference type="NCBI Taxonomy" id="13765"/>
    <lineage>
        <taxon>Eukaryota</taxon>
        <taxon>Metazoa</taxon>
        <taxon>Chordata</taxon>
        <taxon>Craniata</taxon>
        <taxon>Vertebrata</taxon>
        <taxon>Euteleostomi</taxon>
        <taxon>Actinopterygii</taxon>
        <taxon>Neopterygii</taxon>
        <taxon>Teleostei</taxon>
        <taxon>Neoteleostei</taxon>
        <taxon>Acanthomorphata</taxon>
        <taxon>Eupercaria</taxon>
        <taxon>Labriformes</taxon>
        <taxon>Labridae</taxon>
        <taxon>Xyrichtys</taxon>
    </lineage>
</organism>
<dbReference type="EMBL" id="OY660886">
    <property type="protein sequence ID" value="CAJ1086073.1"/>
    <property type="molecule type" value="Genomic_DNA"/>
</dbReference>
<feature type="domain" description="AIG1-type G" evidence="5">
    <location>
        <begin position="3"/>
        <end position="212"/>
    </location>
</feature>
<dbReference type="FunFam" id="3.40.50.300:FF:000366">
    <property type="entry name" value="GTPase, IMAP family member 2"/>
    <property type="match status" value="1"/>
</dbReference>
<name>A0AAV1HJG9_XYRNO</name>
<reference evidence="6" key="1">
    <citation type="submission" date="2023-08" db="EMBL/GenBank/DDBJ databases">
        <authorList>
            <person name="Alioto T."/>
            <person name="Alioto T."/>
            <person name="Gomez Garrido J."/>
        </authorList>
    </citation>
    <scope>NUCLEOTIDE SEQUENCE</scope>
</reference>
<dbReference type="InterPro" id="IPR006703">
    <property type="entry name" value="G_AIG1"/>
</dbReference>
<dbReference type="PANTHER" id="PTHR10903:SF62">
    <property type="entry name" value="GTPASE IMAP FAMILY MEMBER 4-LIKE-RELATED"/>
    <property type="match status" value="1"/>
</dbReference>
<evidence type="ECO:0000313" key="6">
    <source>
        <dbReference type="EMBL" id="CAJ1086073.1"/>
    </source>
</evidence>
<dbReference type="Pfam" id="PF04548">
    <property type="entry name" value="AIG1"/>
    <property type="match status" value="1"/>
</dbReference>
<sequence length="309" mass="33885">MDENTRRIVVLGKTGAGKSSLANTIFGETAFKEDTTADSGTSECQAKTKSINGRCIMWIDTPGFFDTKRSEEAMKPAILKCITDCSPGPHAFLIVLKVEKFTEQERAVIEKLCQYFSEEALKYAIVLFSHGDQLSEGQKIEEFVEKCDNLRNLVEKCGGRCHVMDNKYWKKTLQDDYRNNQFQVAELLKTIDKMVEANKGGCYTNDMLQAVRRDIQQEQANIQQTSANKSPEEIMQKAKANVLSKQLLKFTGVTTGALLGAFLGGAMKLMSQEGPMVALVAGVAIGTAAGVAAGVDITGEAKEKKQTSV</sequence>
<dbReference type="CDD" id="cd01852">
    <property type="entry name" value="AIG1"/>
    <property type="match status" value="1"/>
</dbReference>
<evidence type="ECO:0000256" key="3">
    <source>
        <dbReference type="ARBA" id="ARBA00023134"/>
    </source>
</evidence>
<evidence type="ECO:0000256" key="2">
    <source>
        <dbReference type="ARBA" id="ARBA00022741"/>
    </source>
</evidence>
<dbReference type="Gene3D" id="3.40.50.300">
    <property type="entry name" value="P-loop containing nucleotide triphosphate hydrolases"/>
    <property type="match status" value="1"/>
</dbReference>
<protein>
    <submittedName>
        <fullName evidence="6">GTPase IMAP family member 7-like</fullName>
    </submittedName>
</protein>
<evidence type="ECO:0000256" key="4">
    <source>
        <dbReference type="SAM" id="Phobius"/>
    </source>
</evidence>
<dbReference type="PROSITE" id="PS51720">
    <property type="entry name" value="G_AIG1"/>
    <property type="match status" value="1"/>
</dbReference>
<dbReference type="SUPFAM" id="SSF52540">
    <property type="entry name" value="P-loop containing nucleoside triphosphate hydrolases"/>
    <property type="match status" value="1"/>
</dbReference>
<dbReference type="PANTHER" id="PTHR10903">
    <property type="entry name" value="GTPASE, IMAP FAMILY MEMBER-RELATED"/>
    <property type="match status" value="1"/>
</dbReference>
<gene>
    <name evidence="6" type="ORF">XNOV1_A011074</name>
</gene>
<keyword evidence="4" id="KW-0812">Transmembrane</keyword>
<evidence type="ECO:0000259" key="5">
    <source>
        <dbReference type="PROSITE" id="PS51720"/>
    </source>
</evidence>
<keyword evidence="4" id="KW-1133">Transmembrane helix</keyword>
<accession>A0AAV1HJG9</accession>
<dbReference type="AlphaFoldDB" id="A0AAV1HJG9"/>
<dbReference type="Proteomes" id="UP001178508">
    <property type="component" value="Chromosome 23"/>
</dbReference>
<feature type="transmembrane region" description="Helical" evidence="4">
    <location>
        <begin position="276"/>
        <end position="295"/>
    </location>
</feature>